<protein>
    <submittedName>
        <fullName evidence="1">Uncharacterized protein</fullName>
    </submittedName>
</protein>
<sequence length="62" mass="6433">MFKGMGAPGPRTTTIVECGWEGLNLYTGIIAGPSGYMCSGPLLEVNGTTYGSCYPEGNVCPL</sequence>
<evidence type="ECO:0000313" key="2">
    <source>
        <dbReference type="Proteomes" id="UP000799118"/>
    </source>
</evidence>
<name>A0A6A4GA67_9AGAR</name>
<evidence type="ECO:0000313" key="1">
    <source>
        <dbReference type="EMBL" id="KAE9382363.1"/>
    </source>
</evidence>
<accession>A0A6A4GA67</accession>
<dbReference type="EMBL" id="ML771683">
    <property type="protein sequence ID" value="KAE9382363.1"/>
    <property type="molecule type" value="Genomic_DNA"/>
</dbReference>
<gene>
    <name evidence="1" type="ORF">BT96DRAFT_1010783</name>
</gene>
<proteinExistence type="predicted"/>
<dbReference type="OrthoDB" id="2816957at2759"/>
<reference evidence="1" key="1">
    <citation type="journal article" date="2019" name="Environ. Microbiol.">
        <title>Fungal ecological strategies reflected in gene transcription - a case study of two litter decomposers.</title>
        <authorList>
            <person name="Barbi F."/>
            <person name="Kohler A."/>
            <person name="Barry K."/>
            <person name="Baskaran P."/>
            <person name="Daum C."/>
            <person name="Fauchery L."/>
            <person name="Ihrmark K."/>
            <person name="Kuo A."/>
            <person name="LaButti K."/>
            <person name="Lipzen A."/>
            <person name="Morin E."/>
            <person name="Grigoriev I.V."/>
            <person name="Henrissat B."/>
            <person name="Lindahl B."/>
            <person name="Martin F."/>
        </authorList>
    </citation>
    <scope>NUCLEOTIDE SEQUENCE</scope>
    <source>
        <strain evidence="1">JB14</strain>
    </source>
</reference>
<keyword evidence="2" id="KW-1185">Reference proteome</keyword>
<organism evidence="1 2">
    <name type="scientific">Gymnopus androsaceus JB14</name>
    <dbReference type="NCBI Taxonomy" id="1447944"/>
    <lineage>
        <taxon>Eukaryota</taxon>
        <taxon>Fungi</taxon>
        <taxon>Dikarya</taxon>
        <taxon>Basidiomycota</taxon>
        <taxon>Agaricomycotina</taxon>
        <taxon>Agaricomycetes</taxon>
        <taxon>Agaricomycetidae</taxon>
        <taxon>Agaricales</taxon>
        <taxon>Marasmiineae</taxon>
        <taxon>Omphalotaceae</taxon>
        <taxon>Gymnopus</taxon>
    </lineage>
</organism>
<dbReference type="AlphaFoldDB" id="A0A6A4GA67"/>
<dbReference type="Proteomes" id="UP000799118">
    <property type="component" value="Unassembled WGS sequence"/>
</dbReference>